<dbReference type="Pfam" id="PF01535">
    <property type="entry name" value="PPR"/>
    <property type="match status" value="3"/>
</dbReference>
<evidence type="ECO:0000313" key="2">
    <source>
        <dbReference type="RefSeq" id="XP_010242822.1"/>
    </source>
</evidence>
<dbReference type="GO" id="GO:0005739">
    <property type="term" value="C:mitochondrion"/>
    <property type="evidence" value="ECO:0000318"/>
    <property type="project" value="GO_Central"/>
</dbReference>
<dbReference type="GeneID" id="104587067"/>
<dbReference type="FunFam" id="1.25.40.10:FF:000872">
    <property type="entry name" value="Putative pentatricopeptide repeat-containing protein"/>
    <property type="match status" value="1"/>
</dbReference>
<dbReference type="OMA" id="VNYVMMS"/>
<dbReference type="InterPro" id="IPR046848">
    <property type="entry name" value="E_motif"/>
</dbReference>
<dbReference type="GO" id="GO:0009451">
    <property type="term" value="P:RNA modification"/>
    <property type="evidence" value="ECO:0000318"/>
    <property type="project" value="GO_Central"/>
</dbReference>
<dbReference type="Proteomes" id="UP000189703">
    <property type="component" value="Unplaced"/>
</dbReference>
<dbReference type="FunFam" id="1.25.40.10:FF:000073">
    <property type="entry name" value="Pentatricopeptide repeat-containing protein chloroplastic"/>
    <property type="match status" value="1"/>
</dbReference>
<dbReference type="PANTHER" id="PTHR47926">
    <property type="entry name" value="PENTATRICOPEPTIDE REPEAT-CONTAINING PROTEIN"/>
    <property type="match status" value="1"/>
</dbReference>
<dbReference type="AlphaFoldDB" id="A0A1U7YXM9"/>
<dbReference type="PANTHER" id="PTHR47926:SF504">
    <property type="entry name" value="(WILD MALAYSIAN BANANA) HYPOTHETICAL PROTEIN"/>
    <property type="match status" value="1"/>
</dbReference>
<dbReference type="GO" id="GO:0008270">
    <property type="term" value="F:zinc ion binding"/>
    <property type="evidence" value="ECO:0007669"/>
    <property type="project" value="InterPro"/>
</dbReference>
<protein>
    <submittedName>
        <fullName evidence="2">Pentatricopeptide repeat-containing protein At3g15130</fullName>
    </submittedName>
</protein>
<dbReference type="FunFam" id="1.25.40.10:FF:000344">
    <property type="entry name" value="Pentatricopeptide repeat-containing protein"/>
    <property type="match status" value="1"/>
</dbReference>
<dbReference type="KEGG" id="nnu:104587067"/>
<dbReference type="eggNOG" id="KOG4197">
    <property type="taxonomic scope" value="Eukaryota"/>
</dbReference>
<proteinExistence type="predicted"/>
<name>A0A1U7YXM9_NELNU</name>
<dbReference type="InterPro" id="IPR011990">
    <property type="entry name" value="TPR-like_helical_dom_sf"/>
</dbReference>
<dbReference type="PROSITE" id="PS51375">
    <property type="entry name" value="PPR"/>
    <property type="match status" value="6"/>
</dbReference>
<dbReference type="InterPro" id="IPR002885">
    <property type="entry name" value="PPR_rpt"/>
</dbReference>
<dbReference type="FunFam" id="1.25.40.10:FF:000144">
    <property type="entry name" value="Pentatricopeptide repeat-containing protein, mitochondrial"/>
    <property type="match status" value="1"/>
</dbReference>
<reference evidence="2" key="1">
    <citation type="submission" date="2025-08" db="UniProtKB">
        <authorList>
            <consortium name="RefSeq"/>
        </authorList>
    </citation>
    <scope>IDENTIFICATION</scope>
</reference>
<dbReference type="GO" id="GO:0003723">
    <property type="term" value="F:RNA binding"/>
    <property type="evidence" value="ECO:0000318"/>
    <property type="project" value="GO_Central"/>
</dbReference>
<dbReference type="RefSeq" id="XP_010242822.1">
    <property type="nucleotide sequence ID" value="XM_010244520.2"/>
</dbReference>
<evidence type="ECO:0000313" key="1">
    <source>
        <dbReference type="Proteomes" id="UP000189703"/>
    </source>
</evidence>
<dbReference type="NCBIfam" id="TIGR00756">
    <property type="entry name" value="PPR"/>
    <property type="match status" value="4"/>
</dbReference>
<dbReference type="Pfam" id="PF13041">
    <property type="entry name" value="PPR_2"/>
    <property type="match status" value="3"/>
</dbReference>
<gene>
    <name evidence="2" type="primary">LOC104587067</name>
</gene>
<dbReference type="Gene3D" id="1.25.40.10">
    <property type="entry name" value="Tetratricopeptide repeat domain"/>
    <property type="match status" value="4"/>
</dbReference>
<keyword evidence="1" id="KW-1185">Reference proteome</keyword>
<dbReference type="InterPro" id="IPR046960">
    <property type="entry name" value="PPR_At4g14850-like_plant"/>
</dbReference>
<dbReference type="OrthoDB" id="185373at2759"/>
<dbReference type="FunCoup" id="A0A1U7YXM9">
    <property type="interactions" value="216"/>
</dbReference>
<dbReference type="InterPro" id="IPR032867">
    <property type="entry name" value="DYW_dom"/>
</dbReference>
<dbReference type="Pfam" id="PF14432">
    <property type="entry name" value="DYW_deaminase"/>
    <property type="match status" value="1"/>
</dbReference>
<accession>A0A1U7YXM9</accession>
<sequence length="683" mass="76974">MTERQRLAKLLRDCSKYSLLNRGLQTHVTTVKMGLGLDLIINNSLVDMYGKCNRLDMASLVFDKMPERNVISWTTLMGGYLCQGNAKATLSLFCQMGSSEVKPNDFTFSTSLKACGFIGIAENGMQIHVLCIKTGFEWNLVVANSIIDMYSKCGKIVESTRMFDIMPTRNLISWNSMIAGYTNARQSSKSLHLFKRMQEHGEIPDEFTYSSVLKSCAGLGAVQEGRQIHASLITRGFPILIQTIMASALVELYIKCRWLPEARKLFDRIEDKNVISWTAIIAGYAQEGKLQETIDLFRQFRKTGIQLDGFVLSSMMGVLADFALVEQGKQIHSYMVKVPYGLDISAANSVVDMYIKCGLTVEAEKCFNEILARNVVSWTVMISGYGKHGYGKDAIRLFEEMQLENIKPDEVSYLAVLSACSHAGLIEEGNKYFSTLCKDQSITPKVEHYACMVDLLGRAGHLKEAKDLIENMPLEPSVGIWQTLLSACRVHRDLEFGREVGEILLRLDGDNPVNYVMMSNIYAEAGEWGECQKVREAMKEKGLKKEAGCSWIDIDKEVHFFYGGDDTHPLIERIHEVLKVMERRIKEETGYAHGVKFALHDVEEESKEESLRVHSEKLAIGLALVHGGLDRGVVSVFKNLRVCGDCHEFFKGLSKVLKRVFVVRDANRFHRFEDGECSCGDYW</sequence>
<dbReference type="Pfam" id="PF20431">
    <property type="entry name" value="E_motif"/>
    <property type="match status" value="1"/>
</dbReference>
<organism evidence="1 2">
    <name type="scientific">Nelumbo nucifera</name>
    <name type="common">Sacred lotus</name>
    <dbReference type="NCBI Taxonomy" id="4432"/>
    <lineage>
        <taxon>Eukaryota</taxon>
        <taxon>Viridiplantae</taxon>
        <taxon>Streptophyta</taxon>
        <taxon>Embryophyta</taxon>
        <taxon>Tracheophyta</taxon>
        <taxon>Spermatophyta</taxon>
        <taxon>Magnoliopsida</taxon>
        <taxon>Proteales</taxon>
        <taxon>Nelumbonaceae</taxon>
        <taxon>Nelumbo</taxon>
    </lineage>
</organism>